<dbReference type="GeneID" id="66100014"/>
<protein>
    <submittedName>
        <fullName evidence="1">Uncharacterized protein</fullName>
    </submittedName>
</protein>
<evidence type="ECO:0000313" key="1">
    <source>
        <dbReference type="EMBL" id="KAG7441770.1"/>
    </source>
</evidence>
<accession>A0A9P8AND1</accession>
<dbReference type="Proteomes" id="UP000812287">
    <property type="component" value="Unassembled WGS sequence"/>
</dbReference>
<name>A0A9P8AND1_9AGAR</name>
<proteinExistence type="predicted"/>
<reference evidence="1" key="1">
    <citation type="submission" date="2020-11" db="EMBL/GenBank/DDBJ databases">
        <title>Adaptations for nitrogen fixation in a non-lichenized fungal sporocarp promotes dispersal by wood-feeding termites.</title>
        <authorList>
            <consortium name="DOE Joint Genome Institute"/>
            <person name="Koch R.A."/>
            <person name="Yoon G."/>
            <person name="Arayal U."/>
            <person name="Lail K."/>
            <person name="Amirebrahimi M."/>
            <person name="Labutti K."/>
            <person name="Lipzen A."/>
            <person name="Riley R."/>
            <person name="Barry K."/>
            <person name="Henrissat B."/>
            <person name="Grigoriev I.V."/>
            <person name="Herr J.R."/>
            <person name="Aime M.C."/>
        </authorList>
    </citation>
    <scope>NUCLEOTIDE SEQUENCE</scope>
    <source>
        <strain evidence="1">MCA 3950</strain>
    </source>
</reference>
<dbReference type="EMBL" id="MU250556">
    <property type="protein sequence ID" value="KAG7441770.1"/>
    <property type="molecule type" value="Genomic_DNA"/>
</dbReference>
<keyword evidence="2" id="KW-1185">Reference proteome</keyword>
<gene>
    <name evidence="1" type="ORF">BT62DRAFT_1011060</name>
</gene>
<dbReference type="AlphaFoldDB" id="A0A9P8AND1"/>
<organism evidence="1 2">
    <name type="scientific">Guyanagaster necrorhizus</name>
    <dbReference type="NCBI Taxonomy" id="856835"/>
    <lineage>
        <taxon>Eukaryota</taxon>
        <taxon>Fungi</taxon>
        <taxon>Dikarya</taxon>
        <taxon>Basidiomycota</taxon>
        <taxon>Agaricomycotina</taxon>
        <taxon>Agaricomycetes</taxon>
        <taxon>Agaricomycetidae</taxon>
        <taxon>Agaricales</taxon>
        <taxon>Marasmiineae</taxon>
        <taxon>Physalacriaceae</taxon>
        <taxon>Guyanagaster</taxon>
    </lineage>
</organism>
<comment type="caution">
    <text evidence="1">The sequence shown here is derived from an EMBL/GenBank/DDBJ whole genome shotgun (WGS) entry which is preliminary data.</text>
</comment>
<sequence>MCATARMVVTNSVASMIPPARITAARRNTMSEHPTGDDPPRWSGTCLRYGPPTKLRQYIWPVGQVLGRLSPTPLMRWGSRFTTCPHLSVLYRLYLKHSLDSSHGTVTEPGLAADYPFRLSSHLHDYYPDRKVLQRRLSAKDGQSGRTGLCTLSPFRLVSPSPHMTSYVFTFYVTRSTSRSPLPQQRRCRHNDYLLERQSVRAPRLSLRHKVALG</sequence>
<evidence type="ECO:0000313" key="2">
    <source>
        <dbReference type="Proteomes" id="UP000812287"/>
    </source>
</evidence>
<dbReference type="RefSeq" id="XP_043035270.1">
    <property type="nucleotide sequence ID" value="XM_043177727.1"/>
</dbReference>